<accession>A0A512LAN9</accession>
<dbReference type="AlphaFoldDB" id="A0A512LAN9"/>
<gene>
    <name evidence="8" type="ORF">TPL01_26930</name>
</gene>
<protein>
    <recommendedName>
        <fullName evidence="10">Sulfate exporter family transporter</fullName>
    </recommendedName>
</protein>
<dbReference type="PANTHER" id="PTHR30106:SF1">
    <property type="entry name" value="UPF0324 MEMBRANE PROTEIN FN0533"/>
    <property type="match status" value="1"/>
</dbReference>
<dbReference type="EMBL" id="BKAD01000031">
    <property type="protein sequence ID" value="GEP31555.1"/>
    <property type="molecule type" value="Genomic_DNA"/>
</dbReference>
<dbReference type="InterPro" id="IPR018383">
    <property type="entry name" value="UPF0324_pro"/>
</dbReference>
<comment type="caution">
    <text evidence="8">The sequence shown here is derived from an EMBL/GenBank/DDBJ whole genome shotgun (WGS) entry which is preliminary data.</text>
</comment>
<evidence type="ECO:0000256" key="6">
    <source>
        <dbReference type="ARBA" id="ARBA00023136"/>
    </source>
</evidence>
<keyword evidence="3" id="KW-1003">Cell membrane</keyword>
<comment type="similarity">
    <text evidence="2">Belongs to the UPF0324 family.</text>
</comment>
<evidence type="ECO:0000256" key="3">
    <source>
        <dbReference type="ARBA" id="ARBA00022475"/>
    </source>
</evidence>
<proteinExistence type="inferred from homology"/>
<feature type="transmembrane region" description="Helical" evidence="7">
    <location>
        <begin position="197"/>
        <end position="215"/>
    </location>
</feature>
<keyword evidence="4 7" id="KW-0812">Transmembrane</keyword>
<keyword evidence="9" id="KW-1185">Reference proteome</keyword>
<keyword evidence="6 7" id="KW-0472">Membrane</keyword>
<evidence type="ECO:0000256" key="1">
    <source>
        <dbReference type="ARBA" id="ARBA00004651"/>
    </source>
</evidence>
<dbReference type="GO" id="GO:0005886">
    <property type="term" value="C:plasma membrane"/>
    <property type="evidence" value="ECO:0007669"/>
    <property type="project" value="UniProtKB-SubCell"/>
</dbReference>
<comment type="subcellular location">
    <subcellularLocation>
        <location evidence="1">Cell membrane</location>
        <topology evidence="1">Multi-pass membrane protein</topology>
    </subcellularLocation>
</comment>
<evidence type="ECO:0000256" key="2">
    <source>
        <dbReference type="ARBA" id="ARBA00007977"/>
    </source>
</evidence>
<dbReference type="Pfam" id="PF03601">
    <property type="entry name" value="Cons_hypoth698"/>
    <property type="match status" value="1"/>
</dbReference>
<keyword evidence="5 7" id="KW-1133">Transmembrane helix</keyword>
<evidence type="ECO:0000313" key="9">
    <source>
        <dbReference type="Proteomes" id="UP000321337"/>
    </source>
</evidence>
<evidence type="ECO:0008006" key="10">
    <source>
        <dbReference type="Google" id="ProtNLM"/>
    </source>
</evidence>
<evidence type="ECO:0000313" key="8">
    <source>
        <dbReference type="EMBL" id="GEP31555.1"/>
    </source>
</evidence>
<feature type="transmembrane region" description="Helical" evidence="7">
    <location>
        <begin position="172"/>
        <end position="191"/>
    </location>
</feature>
<feature type="transmembrane region" description="Helical" evidence="7">
    <location>
        <begin position="143"/>
        <end position="160"/>
    </location>
</feature>
<reference evidence="8 9" key="1">
    <citation type="submission" date="2019-07" db="EMBL/GenBank/DDBJ databases">
        <title>Whole genome shotgun sequence of Thiobacillus plumbophilus NBRC 107929.</title>
        <authorList>
            <person name="Hosoyama A."/>
            <person name="Uohara A."/>
            <person name="Ohji S."/>
            <person name="Ichikawa N."/>
        </authorList>
    </citation>
    <scope>NUCLEOTIDE SEQUENCE [LARGE SCALE GENOMIC DNA]</scope>
    <source>
        <strain evidence="8 9">NBRC 107929</strain>
    </source>
</reference>
<evidence type="ECO:0000256" key="5">
    <source>
        <dbReference type="ARBA" id="ARBA00022989"/>
    </source>
</evidence>
<dbReference type="PANTHER" id="PTHR30106">
    <property type="entry name" value="INNER MEMBRANE PROTEIN YEIH-RELATED"/>
    <property type="match status" value="1"/>
</dbReference>
<sequence>MEEANMTTQDSWNESSEVAKVRRPGWGDLYLKEDWWAIWIGIGIMVIAVLLFANGSTFLKSLAINPGGLKWTSFGQLTDHFSQHAGMYSLQFVTWLVVFGVTTHIMGIKLSQFVPSFVFLYIMAIIMFAIAGWANAAQFNLEPPLVALVVGLVIANFVKLPRWMDAAFRVEYFIKLGIVLLGATFPITLVLTAGPVAIAQATIISLVTCTTIYFLGTRVFGLDRKLAAVLGVGGSVCGVSASMAIAASVGAKKDHL</sequence>
<feature type="transmembrane region" description="Helical" evidence="7">
    <location>
        <begin position="35"/>
        <end position="53"/>
    </location>
</feature>
<feature type="transmembrane region" description="Helical" evidence="7">
    <location>
        <begin position="85"/>
        <end position="106"/>
    </location>
</feature>
<dbReference type="Proteomes" id="UP000321337">
    <property type="component" value="Unassembled WGS sequence"/>
</dbReference>
<evidence type="ECO:0000256" key="4">
    <source>
        <dbReference type="ARBA" id="ARBA00022692"/>
    </source>
</evidence>
<name>A0A512LAN9_9PROT</name>
<evidence type="ECO:0000256" key="7">
    <source>
        <dbReference type="SAM" id="Phobius"/>
    </source>
</evidence>
<feature type="transmembrane region" description="Helical" evidence="7">
    <location>
        <begin position="118"/>
        <end position="137"/>
    </location>
</feature>
<organism evidence="8 9">
    <name type="scientific">Sulfuriferula plumbiphila</name>
    <dbReference type="NCBI Taxonomy" id="171865"/>
    <lineage>
        <taxon>Bacteria</taxon>
        <taxon>Pseudomonadati</taxon>
        <taxon>Pseudomonadota</taxon>
        <taxon>Betaproteobacteria</taxon>
        <taxon>Nitrosomonadales</taxon>
        <taxon>Sulfuricellaceae</taxon>
        <taxon>Sulfuriferula</taxon>
    </lineage>
</organism>
<feature type="transmembrane region" description="Helical" evidence="7">
    <location>
        <begin position="227"/>
        <end position="251"/>
    </location>
</feature>